<name>A0A8X6JQA7_TRICU</name>
<sequence>MARRDTTKRRRPSVADDEIGEAWGGVTKDNEDEGIMVDDLYIQADETDIVPEKERTGCWHGCMRSIKGVWATRQMAGNAEADREWYVKTTIKNYHLFGFSHDIMHT</sequence>
<feature type="region of interest" description="Disordered" evidence="1">
    <location>
        <begin position="1"/>
        <end position="27"/>
    </location>
</feature>
<evidence type="ECO:0000313" key="2">
    <source>
        <dbReference type="EMBL" id="GFR15606.1"/>
    </source>
</evidence>
<proteinExistence type="predicted"/>
<organism evidence="2 3">
    <name type="scientific">Trichonephila clavata</name>
    <name type="common">Joro spider</name>
    <name type="synonym">Nephila clavata</name>
    <dbReference type="NCBI Taxonomy" id="2740835"/>
    <lineage>
        <taxon>Eukaryota</taxon>
        <taxon>Metazoa</taxon>
        <taxon>Ecdysozoa</taxon>
        <taxon>Arthropoda</taxon>
        <taxon>Chelicerata</taxon>
        <taxon>Arachnida</taxon>
        <taxon>Araneae</taxon>
        <taxon>Araneomorphae</taxon>
        <taxon>Entelegynae</taxon>
        <taxon>Araneoidea</taxon>
        <taxon>Nephilidae</taxon>
        <taxon>Trichonephila</taxon>
    </lineage>
</organism>
<protein>
    <submittedName>
        <fullName evidence="2">Polycystin-2</fullName>
    </submittedName>
</protein>
<feature type="compositionally biased region" description="Basic residues" evidence="1">
    <location>
        <begin position="1"/>
        <end position="12"/>
    </location>
</feature>
<dbReference type="EMBL" id="BMAO01027272">
    <property type="protein sequence ID" value="GFR15606.1"/>
    <property type="molecule type" value="Genomic_DNA"/>
</dbReference>
<dbReference type="AlphaFoldDB" id="A0A8X6JQA7"/>
<evidence type="ECO:0000256" key="1">
    <source>
        <dbReference type="SAM" id="MobiDB-lite"/>
    </source>
</evidence>
<keyword evidence="3" id="KW-1185">Reference proteome</keyword>
<evidence type="ECO:0000313" key="3">
    <source>
        <dbReference type="Proteomes" id="UP000887116"/>
    </source>
</evidence>
<dbReference type="Proteomes" id="UP000887116">
    <property type="component" value="Unassembled WGS sequence"/>
</dbReference>
<gene>
    <name evidence="2" type="primary">PKD2</name>
    <name evidence="2" type="ORF">TNCT_189091</name>
</gene>
<accession>A0A8X6JQA7</accession>
<comment type="caution">
    <text evidence="2">The sequence shown here is derived from an EMBL/GenBank/DDBJ whole genome shotgun (WGS) entry which is preliminary data.</text>
</comment>
<dbReference type="OrthoDB" id="10501397at2759"/>
<reference evidence="2" key="1">
    <citation type="submission" date="2020-07" db="EMBL/GenBank/DDBJ databases">
        <title>Multicomponent nature underlies the extraordinary mechanical properties of spider dragline silk.</title>
        <authorList>
            <person name="Kono N."/>
            <person name="Nakamura H."/>
            <person name="Mori M."/>
            <person name="Yoshida Y."/>
            <person name="Ohtoshi R."/>
            <person name="Malay A.D."/>
            <person name="Moran D.A.P."/>
            <person name="Tomita M."/>
            <person name="Numata K."/>
            <person name="Arakawa K."/>
        </authorList>
    </citation>
    <scope>NUCLEOTIDE SEQUENCE</scope>
</reference>